<accession>A0A5E4GK76</accession>
<evidence type="ECO:0000256" key="3">
    <source>
        <dbReference type="ARBA" id="ARBA00022614"/>
    </source>
</evidence>
<dbReference type="PANTHER" id="PTHR12585:SF64">
    <property type="entry name" value="SISTER CHROMATID COHESION 1 PROTEIN 1"/>
    <property type="match status" value="1"/>
</dbReference>
<evidence type="ECO:0000256" key="2">
    <source>
        <dbReference type="ARBA" id="ARBA00009870"/>
    </source>
</evidence>
<dbReference type="SUPFAM" id="SSF46785">
    <property type="entry name" value="Winged helix' DNA-binding domain"/>
    <property type="match status" value="1"/>
</dbReference>
<dbReference type="GO" id="GO:0008278">
    <property type="term" value="C:cohesin complex"/>
    <property type="evidence" value="ECO:0007669"/>
    <property type="project" value="InterPro"/>
</dbReference>
<comment type="subcellular location">
    <subcellularLocation>
        <location evidence="1">Nucleus</location>
    </subcellularLocation>
</comment>
<evidence type="ECO:0000259" key="8">
    <source>
        <dbReference type="Pfam" id="PF04825"/>
    </source>
</evidence>
<feature type="region of interest" description="Disordered" evidence="6">
    <location>
        <begin position="336"/>
        <end position="376"/>
    </location>
</feature>
<dbReference type="OMA" id="QHEGNQA"/>
<dbReference type="CDD" id="cd21793">
    <property type="entry name" value="Rad21_Rec8_M_AtSYN1-like"/>
    <property type="match status" value="1"/>
</dbReference>
<dbReference type="AlphaFoldDB" id="A0A5E4GK76"/>
<dbReference type="InterPro" id="IPR039781">
    <property type="entry name" value="Rad21/Rec8-like"/>
</dbReference>
<dbReference type="FunCoup" id="A0A5E4GK76">
    <property type="interactions" value="1"/>
</dbReference>
<feature type="domain" description="Leucine-rich repeat-containing N-terminal plant-type" evidence="9">
    <location>
        <begin position="35"/>
        <end position="77"/>
    </location>
</feature>
<dbReference type="Pfam" id="PF04825">
    <property type="entry name" value="Rad21_Rec8_N"/>
    <property type="match status" value="1"/>
</dbReference>
<dbReference type="GO" id="GO:0051754">
    <property type="term" value="P:meiotic sister chromatid cohesion, centromeric"/>
    <property type="evidence" value="ECO:0007669"/>
    <property type="project" value="TreeGrafter"/>
</dbReference>
<feature type="domain" description="Rad21/Rec8-like protein C-terminal eukaryotic" evidence="7">
    <location>
        <begin position="691"/>
        <end position="742"/>
    </location>
</feature>
<evidence type="ECO:0000256" key="1">
    <source>
        <dbReference type="ARBA" id="ARBA00004123"/>
    </source>
</evidence>
<dbReference type="GO" id="GO:0005634">
    <property type="term" value="C:nucleus"/>
    <property type="evidence" value="ECO:0007669"/>
    <property type="project" value="UniProtKB-SubCell"/>
</dbReference>
<dbReference type="InterPro" id="IPR006910">
    <property type="entry name" value="Rad21_Rec8_N"/>
</dbReference>
<evidence type="ECO:0000256" key="5">
    <source>
        <dbReference type="ARBA" id="ARBA00023242"/>
    </source>
</evidence>
<dbReference type="InterPro" id="IPR006909">
    <property type="entry name" value="Rad21/Rec8_C_eu"/>
</dbReference>
<keyword evidence="3" id="KW-0433">Leucine-rich repeat</keyword>
<comment type="similarity">
    <text evidence="2">Belongs to the rad21 family.</text>
</comment>
<reference evidence="11" key="1">
    <citation type="journal article" date="2020" name="Plant J.">
        <title>Transposons played a major role in the diversification between the closely related almond and peach genomes: results from the almond genome sequence.</title>
        <authorList>
            <person name="Alioto T."/>
            <person name="Alexiou K.G."/>
            <person name="Bardil A."/>
            <person name="Barteri F."/>
            <person name="Castanera R."/>
            <person name="Cruz F."/>
            <person name="Dhingra A."/>
            <person name="Duval H."/>
            <person name="Fernandez I Marti A."/>
            <person name="Frias L."/>
            <person name="Galan B."/>
            <person name="Garcia J.L."/>
            <person name="Howad W."/>
            <person name="Gomez-Garrido J."/>
            <person name="Gut M."/>
            <person name="Julca I."/>
            <person name="Morata J."/>
            <person name="Puigdomenech P."/>
            <person name="Ribeca P."/>
            <person name="Rubio Cabetas M.J."/>
            <person name="Vlasova A."/>
            <person name="Wirthensohn M."/>
            <person name="Garcia-Mas J."/>
            <person name="Gabaldon T."/>
            <person name="Casacuberta J.M."/>
            <person name="Arus P."/>
        </authorList>
    </citation>
    <scope>NUCLEOTIDE SEQUENCE [LARGE SCALE GENOMIC DNA]</scope>
    <source>
        <strain evidence="11">cv. Texas</strain>
    </source>
</reference>
<dbReference type="PANTHER" id="PTHR12585">
    <property type="entry name" value="SCC1 / RAD21 FAMILY MEMBER"/>
    <property type="match status" value="1"/>
</dbReference>
<dbReference type="Pfam" id="PF04824">
    <property type="entry name" value="Rad21_Rec8"/>
    <property type="match status" value="1"/>
</dbReference>
<keyword evidence="5" id="KW-0539">Nucleus</keyword>
<organism evidence="10 11">
    <name type="scientific">Prunus dulcis</name>
    <name type="common">Almond</name>
    <name type="synonym">Amygdalus dulcis</name>
    <dbReference type="NCBI Taxonomy" id="3755"/>
    <lineage>
        <taxon>Eukaryota</taxon>
        <taxon>Viridiplantae</taxon>
        <taxon>Streptophyta</taxon>
        <taxon>Embryophyta</taxon>
        <taxon>Tracheophyta</taxon>
        <taxon>Spermatophyta</taxon>
        <taxon>Magnoliopsida</taxon>
        <taxon>eudicotyledons</taxon>
        <taxon>Gunneridae</taxon>
        <taxon>Pentapetalae</taxon>
        <taxon>rosids</taxon>
        <taxon>fabids</taxon>
        <taxon>Rosales</taxon>
        <taxon>Rosaceae</taxon>
        <taxon>Amygdaloideae</taxon>
        <taxon>Amygdaleae</taxon>
        <taxon>Prunus</taxon>
    </lineage>
</organism>
<dbReference type="EMBL" id="CABIKO010000951">
    <property type="protein sequence ID" value="VVA40287.1"/>
    <property type="molecule type" value="Genomic_DNA"/>
</dbReference>
<evidence type="ECO:0000313" key="11">
    <source>
        <dbReference type="Proteomes" id="UP000327085"/>
    </source>
</evidence>
<dbReference type="GO" id="GO:0003682">
    <property type="term" value="F:chromatin binding"/>
    <property type="evidence" value="ECO:0007669"/>
    <property type="project" value="TreeGrafter"/>
</dbReference>
<evidence type="ECO:0000256" key="4">
    <source>
        <dbReference type="ARBA" id="ARBA00022737"/>
    </source>
</evidence>
<evidence type="ECO:0000313" key="10">
    <source>
        <dbReference type="EMBL" id="VVA40287.1"/>
    </source>
</evidence>
<dbReference type="InterPro" id="IPR023093">
    <property type="entry name" value="ScpA-like_C"/>
</dbReference>
<protein>
    <submittedName>
        <fullName evidence="10">PREDICTED: sister chromatid cohesion 1</fullName>
    </submittedName>
</protein>
<keyword evidence="4" id="KW-0677">Repeat</keyword>
<evidence type="ECO:0000256" key="6">
    <source>
        <dbReference type="SAM" id="MobiDB-lite"/>
    </source>
</evidence>
<dbReference type="InParanoid" id="A0A5E4GK76"/>
<gene>
    <name evidence="10" type="ORF">ALMOND_2B007624</name>
</gene>
<feature type="region of interest" description="Disordered" evidence="6">
    <location>
        <begin position="483"/>
        <end position="551"/>
    </location>
</feature>
<feature type="compositionally biased region" description="Basic and acidic residues" evidence="6">
    <location>
        <begin position="352"/>
        <end position="370"/>
    </location>
</feature>
<dbReference type="Gramene" id="VVA40287">
    <property type="protein sequence ID" value="VVA40287"/>
    <property type="gene ID" value="Prudul26B007624"/>
</dbReference>
<feature type="compositionally biased region" description="Polar residues" evidence="6">
    <location>
        <begin position="588"/>
        <end position="605"/>
    </location>
</feature>
<dbReference type="InterPro" id="IPR013210">
    <property type="entry name" value="LRR_N_plant-typ"/>
</dbReference>
<dbReference type="Gene3D" id="3.80.10.10">
    <property type="entry name" value="Ribonuclease Inhibitor"/>
    <property type="match status" value="1"/>
</dbReference>
<evidence type="ECO:0000259" key="7">
    <source>
        <dbReference type="Pfam" id="PF04824"/>
    </source>
</evidence>
<evidence type="ECO:0000259" key="9">
    <source>
        <dbReference type="Pfam" id="PF08263"/>
    </source>
</evidence>
<dbReference type="Gene3D" id="1.10.10.580">
    <property type="entry name" value="Structural maintenance of chromosome 1. Chain E"/>
    <property type="match status" value="1"/>
</dbReference>
<feature type="region of interest" description="Disordered" evidence="6">
    <location>
        <begin position="565"/>
        <end position="618"/>
    </location>
</feature>
<dbReference type="Proteomes" id="UP000327085">
    <property type="component" value="Unassembled WGS sequence"/>
</dbReference>
<dbReference type="InterPro" id="IPR032675">
    <property type="entry name" value="LRR_dom_sf"/>
</dbReference>
<sequence>MNKKWKFSRLKDRLGMLGMVVVCLLIQNLSFCWSLNDEGLALLRFRDRVVSDPFGALSNWNDDDGEVDPCSWFGVECADGKVVVLNLKDLCLGGTLTPELRNLVHIKSIFVFLVLSLFCGRTFLTDGKMFYSHQLLARKASLGQIWMAATMHAKINRRKLDKLDIIKICEEILNPSVPMALRLSGILMGGVVIVYERKVKLLYDDVTRLLVEINEAWKAKSVADPTVLPKGKSQARKEAVTLPENEDIYIEGMLNLSNGATTMFQQTSYFAMRLDSVDEQYVNNDAGEEDPPQQFHQAEAENITLPERFDSCQADAYLYSRLERFDIEGDEETQLNFTSGEHTQIHIPPSPPRDEHQKADTIQDDQHPERQVNQPEECQEFRQVQERQGPIRRKTRRTQASAMDFEQTIIPGHLYQSWLQNSSDIVSRRGRKRKRTDVMATMKIVNLMELPPIVIIGDLFTTGSRDIYYPRPLLDLWMKSTRTPRASPSERNTPPLPPEPSSSTPPGRQQYEDPVGYPFEDFHSGVGSQSLEPSIDKQRRHSGMTRGNSDPAQVVLEGLTAKLENNGLGGTDANPMATPGNSDDVRSIPSSASGQAIPSEANSGRSNRKRPYSASGHSSVRLEPVFEVNHPDVNFELSRLHEHGPTSEPDFFVETGPTQTQKPINDQPLDKTTDSIRRLLKSHFDTAGALQVESLDHLTAGRTRKEAAVFFYKTCVLATHDAIRVEQKVAYGEILISRGPKMG</sequence>
<proteinExistence type="inferred from homology"/>
<name>A0A5E4GK76_PRUDU</name>
<dbReference type="Pfam" id="PF08263">
    <property type="entry name" value="LRRNT_2"/>
    <property type="match status" value="1"/>
</dbReference>
<dbReference type="InterPro" id="IPR036390">
    <property type="entry name" value="WH_DNA-bd_sf"/>
</dbReference>
<feature type="domain" description="Rad21/Rec8-like protein N-terminal" evidence="8">
    <location>
        <begin position="129"/>
        <end position="230"/>
    </location>
</feature>